<proteinExistence type="predicted"/>
<accession>A0ABU2BMW1</accession>
<dbReference type="InterPro" id="IPR025242">
    <property type="entry name" value="DUF4193"/>
</dbReference>
<evidence type="ECO:0000313" key="2">
    <source>
        <dbReference type="EMBL" id="MDR7359990.1"/>
    </source>
</evidence>
<dbReference type="EMBL" id="JAVDYI010000001">
    <property type="protein sequence ID" value="MDR7359990.1"/>
    <property type="molecule type" value="Genomic_DNA"/>
</dbReference>
<sequence length="100" mass="10877">MAQDYDEARPDVAEASERTLKAVQEMDAPTAKSVHSELEETDLSDGTELPGAIVLDELVVEVVPQAADEFVCGECFVVRHRSQAAKEVDGVKICRDCAEL</sequence>
<dbReference type="Proteomes" id="UP001183817">
    <property type="component" value="Unassembled WGS sequence"/>
</dbReference>
<name>A0ABU2BMW1_9MICC</name>
<dbReference type="RefSeq" id="WP_264271694.1">
    <property type="nucleotide sequence ID" value="NZ_BAAAWO010000001.1"/>
</dbReference>
<evidence type="ECO:0000256" key="1">
    <source>
        <dbReference type="SAM" id="MobiDB-lite"/>
    </source>
</evidence>
<gene>
    <name evidence="2" type="ORF">J2S64_003681</name>
</gene>
<evidence type="ECO:0008006" key="4">
    <source>
        <dbReference type="Google" id="ProtNLM"/>
    </source>
</evidence>
<organism evidence="2 3">
    <name type="scientific">Paeniglutamicibacter sulfureus</name>
    <dbReference type="NCBI Taxonomy" id="43666"/>
    <lineage>
        <taxon>Bacteria</taxon>
        <taxon>Bacillati</taxon>
        <taxon>Actinomycetota</taxon>
        <taxon>Actinomycetes</taxon>
        <taxon>Micrococcales</taxon>
        <taxon>Micrococcaceae</taxon>
        <taxon>Paeniglutamicibacter</taxon>
    </lineage>
</organism>
<feature type="region of interest" description="Disordered" evidence="1">
    <location>
        <begin position="26"/>
        <end position="45"/>
    </location>
</feature>
<protein>
    <recommendedName>
        <fullName evidence="4">DUF4193 domain-containing protein</fullName>
    </recommendedName>
</protein>
<reference evidence="2 3" key="1">
    <citation type="submission" date="2023-07" db="EMBL/GenBank/DDBJ databases">
        <title>Sequencing the genomes of 1000 actinobacteria strains.</title>
        <authorList>
            <person name="Klenk H.-P."/>
        </authorList>
    </citation>
    <scope>NUCLEOTIDE SEQUENCE [LARGE SCALE GENOMIC DNA]</scope>
    <source>
        <strain evidence="2 3">DSM 20167</strain>
    </source>
</reference>
<dbReference type="Pfam" id="PF13834">
    <property type="entry name" value="DUF4193"/>
    <property type="match status" value="1"/>
</dbReference>
<keyword evidence="3" id="KW-1185">Reference proteome</keyword>
<comment type="caution">
    <text evidence="2">The sequence shown here is derived from an EMBL/GenBank/DDBJ whole genome shotgun (WGS) entry which is preliminary data.</text>
</comment>
<evidence type="ECO:0000313" key="3">
    <source>
        <dbReference type="Proteomes" id="UP001183817"/>
    </source>
</evidence>